<dbReference type="RefSeq" id="WP_183971958.1">
    <property type="nucleotide sequence ID" value="NZ_JACIBY010000002.1"/>
</dbReference>
<dbReference type="InterPro" id="IPR020018">
    <property type="entry name" value="Motility-assoc_lipoprot_GldH"/>
</dbReference>
<evidence type="ECO:0000313" key="3">
    <source>
        <dbReference type="Proteomes" id="UP000541352"/>
    </source>
</evidence>
<keyword evidence="3" id="KW-1185">Reference proteome</keyword>
<feature type="signal peptide" evidence="1">
    <location>
        <begin position="1"/>
        <end position="29"/>
    </location>
</feature>
<name>A0A7W5ZID7_9BACT</name>
<comment type="caution">
    <text evidence="2">The sequence shown here is derived from an EMBL/GenBank/DDBJ whole genome shotgun (WGS) entry which is preliminary data.</text>
</comment>
<dbReference type="NCBIfam" id="TIGR03511">
    <property type="entry name" value="GldH_lipo"/>
    <property type="match status" value="1"/>
</dbReference>
<protein>
    <submittedName>
        <fullName evidence="2">Gliding motility-associated lipoprotein GldH</fullName>
    </submittedName>
</protein>
<dbReference type="Pfam" id="PF14109">
    <property type="entry name" value="GldH_lipo"/>
    <property type="match status" value="1"/>
</dbReference>
<dbReference type="EMBL" id="JACIBY010000002">
    <property type="protein sequence ID" value="MBB3837205.1"/>
    <property type="molecule type" value="Genomic_DNA"/>
</dbReference>
<accession>A0A7W5ZID7</accession>
<dbReference type="AlphaFoldDB" id="A0A7W5ZID7"/>
<evidence type="ECO:0000313" key="2">
    <source>
        <dbReference type="EMBL" id="MBB3837205.1"/>
    </source>
</evidence>
<keyword evidence="2" id="KW-0449">Lipoprotein</keyword>
<reference evidence="2 3" key="1">
    <citation type="submission" date="2020-08" db="EMBL/GenBank/DDBJ databases">
        <title>Genomic Encyclopedia of Type Strains, Phase IV (KMG-IV): sequencing the most valuable type-strain genomes for metagenomic binning, comparative biology and taxonomic classification.</title>
        <authorList>
            <person name="Goeker M."/>
        </authorList>
    </citation>
    <scope>NUCLEOTIDE SEQUENCE [LARGE SCALE GENOMIC DNA]</scope>
    <source>
        <strain evidence="2 3">DSM 17976</strain>
    </source>
</reference>
<proteinExistence type="predicted"/>
<dbReference type="Proteomes" id="UP000541352">
    <property type="component" value="Unassembled WGS sequence"/>
</dbReference>
<gene>
    <name evidence="2" type="ORF">FHS57_001199</name>
</gene>
<feature type="chain" id="PRO_5031099383" evidence="1">
    <location>
        <begin position="30"/>
        <end position="166"/>
    </location>
</feature>
<keyword evidence="1" id="KW-0732">Signal</keyword>
<evidence type="ECO:0000256" key="1">
    <source>
        <dbReference type="SAM" id="SignalP"/>
    </source>
</evidence>
<organism evidence="2 3">
    <name type="scientific">Runella defluvii</name>
    <dbReference type="NCBI Taxonomy" id="370973"/>
    <lineage>
        <taxon>Bacteria</taxon>
        <taxon>Pseudomonadati</taxon>
        <taxon>Bacteroidota</taxon>
        <taxon>Cytophagia</taxon>
        <taxon>Cytophagales</taxon>
        <taxon>Spirosomataceae</taxon>
        <taxon>Runella</taxon>
    </lineage>
</organism>
<sequence>MFFTAYARKITQFVLLLAVTSFLSCDSNAVFKDHEDIDDGMWFVKNEPSFTFEITDISQPYNVYYLVRNSIGYPYYNLFVKRFLLNDKNKVVNEALNELILMDERTGKPMGDGLGDLFDHKIVALKNYRFPKAGKYSFKVRQYMRQDPLPGIMSMGVSVEPAVVKQ</sequence>